<feature type="transmembrane region" description="Helical" evidence="6">
    <location>
        <begin position="82"/>
        <end position="102"/>
    </location>
</feature>
<feature type="transmembrane region" description="Helical" evidence="6">
    <location>
        <begin position="140"/>
        <end position="168"/>
    </location>
</feature>
<protein>
    <recommendedName>
        <fullName evidence="9">Serine incorporator</fullName>
    </recommendedName>
</protein>
<feature type="transmembrane region" description="Helical" evidence="6">
    <location>
        <begin position="37"/>
        <end position="57"/>
    </location>
</feature>
<feature type="transmembrane region" description="Helical" evidence="6">
    <location>
        <begin position="278"/>
        <end position="297"/>
    </location>
</feature>
<dbReference type="Pfam" id="PF03348">
    <property type="entry name" value="Serinc"/>
    <property type="match status" value="1"/>
</dbReference>
<gene>
    <name evidence="7" type="ORF">ECRASSUSDP1_LOCUS11914</name>
</gene>
<evidence type="ECO:0000256" key="3">
    <source>
        <dbReference type="ARBA" id="ARBA00022692"/>
    </source>
</evidence>
<comment type="caution">
    <text evidence="7">The sequence shown here is derived from an EMBL/GenBank/DDBJ whole genome shotgun (WGS) entry which is preliminary data.</text>
</comment>
<keyword evidence="4 6" id="KW-1133">Transmembrane helix</keyword>
<reference evidence="7" key="1">
    <citation type="submission" date="2023-07" db="EMBL/GenBank/DDBJ databases">
        <authorList>
            <consortium name="AG Swart"/>
            <person name="Singh M."/>
            <person name="Singh A."/>
            <person name="Seah K."/>
            <person name="Emmerich C."/>
        </authorList>
    </citation>
    <scope>NUCLEOTIDE SEQUENCE</scope>
    <source>
        <strain evidence="7">DP1</strain>
    </source>
</reference>
<feature type="transmembrane region" description="Helical" evidence="6">
    <location>
        <begin position="349"/>
        <end position="369"/>
    </location>
</feature>
<feature type="transmembrane region" description="Helical" evidence="6">
    <location>
        <begin position="214"/>
        <end position="233"/>
    </location>
</feature>
<feature type="transmembrane region" description="Helical" evidence="6">
    <location>
        <begin position="114"/>
        <end position="134"/>
    </location>
</feature>
<sequence length="418" mass="48094">MCMLCAQGCCCAGKCCCLVICCPCRTLGAHKKSLSKIGYIFFSFFWVLVSFILLFTAKEVFEWAEDYIDCPEGGTSCFGTSAIFRMSFVLMCFHILIFIIVLPRMECSAYFHDGCWISKFFLILSAFVICFWIPNDFFKGYGYFSLVISFFFLIFQGIVILGLCYTYNDAMIAQSDKNNGYLVALIVFAAILAVISLIFIILEFVWFHECWSNNILILIPVIFAIICVVLVFLKTRENASLFTTAAMLLYLVYLTWTALASRPTGKCNPFYRKDHGTILQILFGLIFTFLTLIILAFSKKEGADNKEHVENRLKNMVAEEADSDDEMERTNRNGEKEKANVFPISQSTIIFQAFMVFVSIYYAMLITNWGRPTIDDDNYDYFIDEWAGFWIKIVCQWVMCGLYLFSLIAPKLFPDREW</sequence>
<proteinExistence type="inferred from homology"/>
<evidence type="ECO:0000256" key="4">
    <source>
        <dbReference type="ARBA" id="ARBA00022989"/>
    </source>
</evidence>
<comment type="similarity">
    <text evidence="2">Belongs to the TDE1 family.</text>
</comment>
<dbReference type="InterPro" id="IPR005016">
    <property type="entry name" value="TDE1/TMS"/>
</dbReference>
<keyword evidence="3 6" id="KW-0812">Transmembrane</keyword>
<accession>A0AAD1UJM3</accession>
<dbReference type="Proteomes" id="UP001295684">
    <property type="component" value="Unassembled WGS sequence"/>
</dbReference>
<keyword evidence="8" id="KW-1185">Reference proteome</keyword>
<feature type="transmembrane region" description="Helical" evidence="6">
    <location>
        <begin position="180"/>
        <end position="202"/>
    </location>
</feature>
<keyword evidence="5 6" id="KW-0472">Membrane</keyword>
<evidence type="ECO:0000313" key="8">
    <source>
        <dbReference type="Proteomes" id="UP001295684"/>
    </source>
</evidence>
<evidence type="ECO:0000256" key="2">
    <source>
        <dbReference type="ARBA" id="ARBA00006665"/>
    </source>
</evidence>
<evidence type="ECO:0000313" key="7">
    <source>
        <dbReference type="EMBL" id="CAI2370598.1"/>
    </source>
</evidence>
<organism evidence="7 8">
    <name type="scientific">Euplotes crassus</name>
    <dbReference type="NCBI Taxonomy" id="5936"/>
    <lineage>
        <taxon>Eukaryota</taxon>
        <taxon>Sar</taxon>
        <taxon>Alveolata</taxon>
        <taxon>Ciliophora</taxon>
        <taxon>Intramacronucleata</taxon>
        <taxon>Spirotrichea</taxon>
        <taxon>Hypotrichia</taxon>
        <taxon>Euplotida</taxon>
        <taxon>Euplotidae</taxon>
        <taxon>Moneuplotes</taxon>
    </lineage>
</organism>
<dbReference type="EMBL" id="CAMPGE010011788">
    <property type="protein sequence ID" value="CAI2370598.1"/>
    <property type="molecule type" value="Genomic_DNA"/>
</dbReference>
<dbReference type="PANTHER" id="PTHR10383">
    <property type="entry name" value="SERINE INCORPORATOR"/>
    <property type="match status" value="1"/>
</dbReference>
<dbReference type="GO" id="GO:0016020">
    <property type="term" value="C:membrane"/>
    <property type="evidence" value="ECO:0007669"/>
    <property type="project" value="UniProtKB-SubCell"/>
</dbReference>
<evidence type="ECO:0000256" key="1">
    <source>
        <dbReference type="ARBA" id="ARBA00004141"/>
    </source>
</evidence>
<evidence type="ECO:0000256" key="5">
    <source>
        <dbReference type="ARBA" id="ARBA00023136"/>
    </source>
</evidence>
<dbReference type="PANTHER" id="PTHR10383:SF9">
    <property type="entry name" value="SERINE INCORPORATOR, ISOFORM F"/>
    <property type="match status" value="1"/>
</dbReference>
<feature type="transmembrane region" description="Helical" evidence="6">
    <location>
        <begin position="240"/>
        <end position="258"/>
    </location>
</feature>
<feature type="transmembrane region" description="Helical" evidence="6">
    <location>
        <begin position="389"/>
        <end position="409"/>
    </location>
</feature>
<evidence type="ECO:0008006" key="9">
    <source>
        <dbReference type="Google" id="ProtNLM"/>
    </source>
</evidence>
<comment type="subcellular location">
    <subcellularLocation>
        <location evidence="1">Membrane</location>
        <topology evidence="1">Multi-pass membrane protein</topology>
    </subcellularLocation>
</comment>
<name>A0AAD1UJM3_EUPCR</name>
<dbReference type="AlphaFoldDB" id="A0AAD1UJM3"/>
<evidence type="ECO:0000256" key="6">
    <source>
        <dbReference type="SAM" id="Phobius"/>
    </source>
</evidence>